<dbReference type="EMBL" id="AYKW01000007">
    <property type="protein sequence ID" value="PIL33760.1"/>
    <property type="molecule type" value="Genomic_DNA"/>
</dbReference>
<dbReference type="Proteomes" id="UP000230002">
    <property type="component" value="Unassembled WGS sequence"/>
</dbReference>
<sequence>MAKTTRTSLARTSRLAAFGRHAVAPLRPRDLTMRRARAAREPRSPAEFFIRSLFAEQTADVPLSNSELKMEAEIVLKVYVDVTLGAHEGFFADPSTFTLVVRVESALPTGGTHTARVDTWSGISEDDLDAPLWVSEVRATQPRPLRFPRTLDWLSLYVDAIAARPSGSPGDVWGRLAEFSKSLQGAYRRYPIPNSSETPRPIPRPRPLRFTQDYFALIRQLEAWQLKDDSEVTLD</sequence>
<evidence type="ECO:0000313" key="1">
    <source>
        <dbReference type="EMBL" id="PIL33760.1"/>
    </source>
</evidence>
<evidence type="ECO:0000313" key="2">
    <source>
        <dbReference type="Proteomes" id="UP000230002"/>
    </source>
</evidence>
<comment type="caution">
    <text evidence="1">The sequence shown here is derived from an EMBL/GenBank/DDBJ whole genome shotgun (WGS) entry which is preliminary data.</text>
</comment>
<keyword evidence="2" id="KW-1185">Reference proteome</keyword>
<reference evidence="1 2" key="1">
    <citation type="journal article" date="2015" name="Sci. Rep.">
        <title>Chromosome-level genome map provides insights into diverse defense mechanisms in the medicinal fungus Ganoderma sinense.</title>
        <authorList>
            <person name="Zhu Y."/>
            <person name="Xu J."/>
            <person name="Sun C."/>
            <person name="Zhou S."/>
            <person name="Xu H."/>
            <person name="Nelson D.R."/>
            <person name="Qian J."/>
            <person name="Song J."/>
            <person name="Luo H."/>
            <person name="Xiang L."/>
            <person name="Li Y."/>
            <person name="Xu Z."/>
            <person name="Ji A."/>
            <person name="Wang L."/>
            <person name="Lu S."/>
            <person name="Hayward A."/>
            <person name="Sun W."/>
            <person name="Li X."/>
            <person name="Schwartz D.C."/>
            <person name="Wang Y."/>
            <person name="Chen S."/>
        </authorList>
    </citation>
    <scope>NUCLEOTIDE SEQUENCE [LARGE SCALE GENOMIC DNA]</scope>
    <source>
        <strain evidence="1 2">ZZ0214-1</strain>
    </source>
</reference>
<dbReference type="OrthoDB" id="2757823at2759"/>
<protein>
    <submittedName>
        <fullName evidence="1">Uncharacterized protein</fullName>
    </submittedName>
</protein>
<organism evidence="1 2">
    <name type="scientific">Ganoderma sinense ZZ0214-1</name>
    <dbReference type="NCBI Taxonomy" id="1077348"/>
    <lineage>
        <taxon>Eukaryota</taxon>
        <taxon>Fungi</taxon>
        <taxon>Dikarya</taxon>
        <taxon>Basidiomycota</taxon>
        <taxon>Agaricomycotina</taxon>
        <taxon>Agaricomycetes</taxon>
        <taxon>Polyporales</taxon>
        <taxon>Polyporaceae</taxon>
        <taxon>Ganoderma</taxon>
    </lineage>
</organism>
<gene>
    <name evidence="1" type="ORF">GSI_04385</name>
</gene>
<name>A0A2G8SJ42_9APHY</name>
<accession>A0A2G8SJ42</accession>
<dbReference type="AlphaFoldDB" id="A0A2G8SJ42"/>
<proteinExistence type="predicted"/>